<dbReference type="Proteomes" id="UP000044602">
    <property type="component" value="Unassembled WGS sequence"/>
</dbReference>
<organism evidence="2 3">
    <name type="scientific">Verticillium longisporum</name>
    <name type="common">Verticillium dahliae var. longisporum</name>
    <dbReference type="NCBI Taxonomy" id="100787"/>
    <lineage>
        <taxon>Eukaryota</taxon>
        <taxon>Fungi</taxon>
        <taxon>Dikarya</taxon>
        <taxon>Ascomycota</taxon>
        <taxon>Pezizomycotina</taxon>
        <taxon>Sordariomycetes</taxon>
        <taxon>Hypocreomycetidae</taxon>
        <taxon>Glomerellales</taxon>
        <taxon>Plectosphaerellaceae</taxon>
        <taxon>Verticillium</taxon>
    </lineage>
</organism>
<dbReference type="AlphaFoldDB" id="A0A0G4KHM0"/>
<accession>A0A0G4KHM0</accession>
<keyword evidence="3" id="KW-1185">Reference proteome</keyword>
<dbReference type="EMBL" id="CVQH01001113">
    <property type="protein sequence ID" value="CRJ96044.1"/>
    <property type="molecule type" value="Genomic_DNA"/>
</dbReference>
<sequence>MKSRVQKLRAVDVGSSVGRQHVRGVFRVIPEVGRRNGRGVGAEVPVMLRGGRVDPTRTTASRSQRREDRRHDGMQRWRHVVETHRKTGVDELVLREQELMHRCIEASSCRWRERADELASVVAERRE</sequence>
<evidence type="ECO:0000256" key="1">
    <source>
        <dbReference type="SAM" id="MobiDB-lite"/>
    </source>
</evidence>
<name>A0A0G4KHM0_VERLO</name>
<protein>
    <submittedName>
        <fullName evidence="2">Uncharacterized protein</fullName>
    </submittedName>
</protein>
<evidence type="ECO:0000313" key="2">
    <source>
        <dbReference type="EMBL" id="CRJ96044.1"/>
    </source>
</evidence>
<proteinExistence type="predicted"/>
<gene>
    <name evidence="2" type="ORF">BN1708_002097</name>
</gene>
<feature type="region of interest" description="Disordered" evidence="1">
    <location>
        <begin position="51"/>
        <end position="76"/>
    </location>
</feature>
<feature type="compositionally biased region" description="Basic and acidic residues" evidence="1">
    <location>
        <begin position="64"/>
        <end position="76"/>
    </location>
</feature>
<reference evidence="2 3" key="1">
    <citation type="submission" date="2015-05" db="EMBL/GenBank/DDBJ databases">
        <authorList>
            <person name="Wang D.B."/>
            <person name="Wang M."/>
        </authorList>
    </citation>
    <scope>NUCLEOTIDE SEQUENCE [LARGE SCALE GENOMIC DNA]</scope>
    <source>
        <strain evidence="2">VL1</strain>
    </source>
</reference>
<evidence type="ECO:0000313" key="3">
    <source>
        <dbReference type="Proteomes" id="UP000044602"/>
    </source>
</evidence>